<feature type="transmembrane region" description="Helical" evidence="1">
    <location>
        <begin position="167"/>
        <end position="186"/>
    </location>
</feature>
<name>A0A849BXE7_9NOCA</name>
<evidence type="ECO:0000256" key="1">
    <source>
        <dbReference type="SAM" id="Phobius"/>
    </source>
</evidence>
<feature type="transmembrane region" description="Helical" evidence="1">
    <location>
        <begin position="286"/>
        <end position="303"/>
    </location>
</feature>
<proteinExistence type="predicted"/>
<feature type="transmembrane region" description="Helical" evidence="1">
    <location>
        <begin position="137"/>
        <end position="155"/>
    </location>
</feature>
<feature type="transmembrane region" description="Helical" evidence="1">
    <location>
        <begin position="378"/>
        <end position="394"/>
    </location>
</feature>
<keyword evidence="1" id="KW-1133">Transmembrane helix</keyword>
<evidence type="ECO:0000313" key="2">
    <source>
        <dbReference type="EMBL" id="NNH68960.1"/>
    </source>
</evidence>
<dbReference type="InterPro" id="IPR046264">
    <property type="entry name" value="DUF6297"/>
</dbReference>
<feature type="transmembrane region" description="Helical" evidence="1">
    <location>
        <begin position="108"/>
        <end position="131"/>
    </location>
</feature>
<evidence type="ECO:0000313" key="3">
    <source>
        <dbReference type="Proteomes" id="UP000586827"/>
    </source>
</evidence>
<feature type="transmembrane region" description="Helical" evidence="1">
    <location>
        <begin position="348"/>
        <end position="372"/>
    </location>
</feature>
<feature type="transmembrane region" description="Helical" evidence="1">
    <location>
        <begin position="21"/>
        <end position="38"/>
    </location>
</feature>
<dbReference type="EMBL" id="JABELX010000001">
    <property type="protein sequence ID" value="NNH68960.1"/>
    <property type="molecule type" value="Genomic_DNA"/>
</dbReference>
<dbReference type="Pfam" id="PF19814">
    <property type="entry name" value="DUF6297"/>
    <property type="match status" value="1"/>
</dbReference>
<dbReference type="AlphaFoldDB" id="A0A849BXE7"/>
<accession>A0A849BXE7</accession>
<keyword evidence="1" id="KW-0472">Membrane</keyword>
<reference evidence="2 3" key="1">
    <citation type="submission" date="2020-05" db="EMBL/GenBank/DDBJ databases">
        <title>MicrobeNet Type strains.</title>
        <authorList>
            <person name="Nicholson A.C."/>
        </authorList>
    </citation>
    <scope>NUCLEOTIDE SEQUENCE [LARGE SCALE GENOMIC DNA]</scope>
    <source>
        <strain evidence="2 3">JCM 3224</strain>
    </source>
</reference>
<gene>
    <name evidence="2" type="ORF">HLB23_03570</name>
</gene>
<keyword evidence="1" id="KW-0812">Transmembrane</keyword>
<organism evidence="2 3">
    <name type="scientific">Nocardia uniformis</name>
    <dbReference type="NCBI Taxonomy" id="53432"/>
    <lineage>
        <taxon>Bacteria</taxon>
        <taxon>Bacillati</taxon>
        <taxon>Actinomycetota</taxon>
        <taxon>Actinomycetes</taxon>
        <taxon>Mycobacteriales</taxon>
        <taxon>Nocardiaceae</taxon>
        <taxon>Nocardia</taxon>
    </lineage>
</organism>
<dbReference type="RefSeq" id="WP_157553154.1">
    <property type="nucleotide sequence ID" value="NZ_JABELX010000001.1"/>
</dbReference>
<dbReference type="Proteomes" id="UP000586827">
    <property type="component" value="Unassembled WGS sequence"/>
</dbReference>
<protein>
    <submittedName>
        <fullName evidence="2">ABC transporter permease</fullName>
    </submittedName>
</protein>
<keyword evidence="3" id="KW-1185">Reference proteome</keyword>
<feature type="transmembrane region" description="Helical" evidence="1">
    <location>
        <begin position="58"/>
        <end position="76"/>
    </location>
</feature>
<feature type="transmembrane region" description="Helical" evidence="1">
    <location>
        <begin position="192"/>
        <end position="213"/>
    </location>
</feature>
<sequence length="440" mass="45325">MRREFARRNTASADRSGRVSLGLLAVYVCGGSLCWMSTRPATILADSPVLAAGQETSATWAWALLATGVTGGYAVARAFGPIAASAPDHTWLLPTPVDRTAALRPRAFAVLALGSILGLFVGRVAAFVALAPAWGPMTILGGVLGAGVAAAAILIQARLLPTPAGLWLQRVLAGVAAALVGAAAAHRESSIVMNWPMVIGVAVLVAGIAIMAVRSCGRISGAEIASGADVTTGAGASLTALDASLLAGVLRQRAWRRIGTAPTRRLPADRTRAIIRIDLLQHRRRPSTFVFAVAVVAAVWLVTDIGTPILIAFAQLGALLAVTLAFSAGLRDLCADADLRVLLGAPDYVLRLPFLVIPMGAALLATAAIAAVPESEPAALVISLVGAVSAAYRLRTRPSLSYDGLLLETGYGHVPIDLIRQLMRGPDALLVAAVALLAVV</sequence>
<comment type="caution">
    <text evidence="2">The sequence shown here is derived from an EMBL/GenBank/DDBJ whole genome shotgun (WGS) entry which is preliminary data.</text>
</comment>
<feature type="transmembrane region" description="Helical" evidence="1">
    <location>
        <begin position="309"/>
        <end position="328"/>
    </location>
</feature>